<keyword evidence="2 5" id="KW-0812">Transmembrane</keyword>
<proteinExistence type="predicted"/>
<comment type="subcellular location">
    <subcellularLocation>
        <location evidence="1">Membrane</location>
        <topology evidence="1">Multi-pass membrane protein</topology>
    </subcellularLocation>
</comment>
<evidence type="ECO:0000256" key="2">
    <source>
        <dbReference type="ARBA" id="ARBA00022692"/>
    </source>
</evidence>
<dbReference type="SUPFAM" id="SSF144091">
    <property type="entry name" value="Rhomboid-like"/>
    <property type="match status" value="1"/>
</dbReference>
<feature type="transmembrane region" description="Helical" evidence="5">
    <location>
        <begin position="68"/>
        <end position="85"/>
    </location>
</feature>
<sequence length="203" mass="22168">MIPAPIRSVCHWPKRHLPISLIIGLCFISQFTWLIFPELKELLAFNHQAVERGGWYRLISGAMIHTNGYHLLMNVAGLVAITLLFGKTVSSVRGFVAWLSITVLSGLAIYLLVPEVKWFVGLSGSLHGLLAWAALTQLPKHLYSNIALLIGLTIKVVFEQVTGGDTGTSELIGARVLIEGHLMGALSGVVVALITQILIRLKK</sequence>
<gene>
    <name evidence="7" type="primary">rrtA</name>
    <name evidence="7" type="ORF">DU002_02275</name>
</gene>
<dbReference type="Gene3D" id="1.20.1540.10">
    <property type="entry name" value="Rhomboid-like"/>
    <property type="match status" value="1"/>
</dbReference>
<accession>A0A368NRR7</accession>
<feature type="transmembrane region" description="Helical" evidence="5">
    <location>
        <begin position="17"/>
        <end position="36"/>
    </location>
</feature>
<dbReference type="InterPro" id="IPR035952">
    <property type="entry name" value="Rhomboid-like_sf"/>
</dbReference>
<dbReference type="InterPro" id="IPR023826">
    <property type="entry name" value="Rhom-like_SP_proteobac"/>
</dbReference>
<dbReference type="Proteomes" id="UP000252558">
    <property type="component" value="Unassembled WGS sequence"/>
</dbReference>
<dbReference type="AlphaFoldDB" id="A0A368NRR7"/>
<organism evidence="7 8">
    <name type="scientific">Corallincola holothuriorum</name>
    <dbReference type="NCBI Taxonomy" id="2282215"/>
    <lineage>
        <taxon>Bacteria</taxon>
        <taxon>Pseudomonadati</taxon>
        <taxon>Pseudomonadota</taxon>
        <taxon>Gammaproteobacteria</taxon>
        <taxon>Alteromonadales</taxon>
        <taxon>Psychromonadaceae</taxon>
        <taxon>Corallincola</taxon>
    </lineage>
</organism>
<feature type="domain" description="Peptidase S54 rhomboid" evidence="6">
    <location>
        <begin position="53"/>
        <end position="194"/>
    </location>
</feature>
<keyword evidence="4 5" id="KW-0472">Membrane</keyword>
<dbReference type="GO" id="GO:0016020">
    <property type="term" value="C:membrane"/>
    <property type="evidence" value="ECO:0007669"/>
    <property type="project" value="UniProtKB-SubCell"/>
</dbReference>
<dbReference type="RefSeq" id="WP_114336717.1">
    <property type="nucleotide sequence ID" value="NZ_QPID01000001.1"/>
</dbReference>
<keyword evidence="7" id="KW-0378">Hydrolase</keyword>
<feature type="transmembrane region" description="Helical" evidence="5">
    <location>
        <begin position="118"/>
        <end position="135"/>
    </location>
</feature>
<evidence type="ECO:0000256" key="3">
    <source>
        <dbReference type="ARBA" id="ARBA00022989"/>
    </source>
</evidence>
<dbReference type="GO" id="GO:0004252">
    <property type="term" value="F:serine-type endopeptidase activity"/>
    <property type="evidence" value="ECO:0007669"/>
    <property type="project" value="InterPro"/>
</dbReference>
<evidence type="ECO:0000256" key="1">
    <source>
        <dbReference type="ARBA" id="ARBA00004141"/>
    </source>
</evidence>
<dbReference type="EC" id="3.4.21.-" evidence="7"/>
<reference evidence="7 8" key="1">
    <citation type="submission" date="2018-07" db="EMBL/GenBank/DDBJ databases">
        <title>Corallincola holothuriorum sp. nov., a new facultative anaerobe isolated from sea cucumber Apostichopus japonicus.</title>
        <authorList>
            <person name="Xia H."/>
        </authorList>
    </citation>
    <scope>NUCLEOTIDE SEQUENCE [LARGE SCALE GENOMIC DNA]</scope>
    <source>
        <strain evidence="7 8">C4</strain>
    </source>
</reference>
<feature type="transmembrane region" description="Helical" evidence="5">
    <location>
        <begin position="92"/>
        <end position="112"/>
    </location>
</feature>
<evidence type="ECO:0000313" key="7">
    <source>
        <dbReference type="EMBL" id="RCU52810.1"/>
    </source>
</evidence>
<protein>
    <submittedName>
        <fullName evidence="7">Rhombosortase</fullName>
        <ecNumber evidence="7">3.4.21.-</ecNumber>
    </submittedName>
</protein>
<dbReference type="Pfam" id="PF01694">
    <property type="entry name" value="Rhomboid"/>
    <property type="match status" value="1"/>
</dbReference>
<evidence type="ECO:0000256" key="5">
    <source>
        <dbReference type="SAM" id="Phobius"/>
    </source>
</evidence>
<keyword evidence="8" id="KW-1185">Reference proteome</keyword>
<evidence type="ECO:0000313" key="8">
    <source>
        <dbReference type="Proteomes" id="UP000252558"/>
    </source>
</evidence>
<comment type="caution">
    <text evidence="7">The sequence shown here is derived from an EMBL/GenBank/DDBJ whole genome shotgun (WGS) entry which is preliminary data.</text>
</comment>
<evidence type="ECO:0000259" key="6">
    <source>
        <dbReference type="Pfam" id="PF01694"/>
    </source>
</evidence>
<evidence type="ECO:0000256" key="4">
    <source>
        <dbReference type="ARBA" id="ARBA00023136"/>
    </source>
</evidence>
<name>A0A368NRR7_9GAMM</name>
<keyword evidence="3 5" id="KW-1133">Transmembrane helix</keyword>
<dbReference type="InterPro" id="IPR022764">
    <property type="entry name" value="Peptidase_S54_rhomboid_dom"/>
</dbReference>
<dbReference type="NCBIfam" id="TIGR03902">
    <property type="entry name" value="rhom_GG_sort"/>
    <property type="match status" value="1"/>
</dbReference>
<feature type="transmembrane region" description="Helical" evidence="5">
    <location>
        <begin position="178"/>
        <end position="199"/>
    </location>
</feature>
<dbReference type="EMBL" id="QPID01000001">
    <property type="protein sequence ID" value="RCU52810.1"/>
    <property type="molecule type" value="Genomic_DNA"/>
</dbReference>
<feature type="transmembrane region" description="Helical" evidence="5">
    <location>
        <begin position="142"/>
        <end position="158"/>
    </location>
</feature>